<feature type="compositionally biased region" description="Acidic residues" evidence="2">
    <location>
        <begin position="127"/>
        <end position="139"/>
    </location>
</feature>
<evidence type="ECO:0000313" key="4">
    <source>
        <dbReference type="Proteomes" id="UP001642540"/>
    </source>
</evidence>
<accession>A0ABP1S765</accession>
<comment type="caution">
    <text evidence="3">The sequence shown here is derived from an EMBL/GenBank/DDBJ whole genome shotgun (WGS) entry which is preliminary data.</text>
</comment>
<evidence type="ECO:0000256" key="2">
    <source>
        <dbReference type="SAM" id="MobiDB-lite"/>
    </source>
</evidence>
<feature type="region of interest" description="Disordered" evidence="2">
    <location>
        <begin position="101"/>
        <end position="139"/>
    </location>
</feature>
<reference evidence="3 4" key="1">
    <citation type="submission" date="2024-08" db="EMBL/GenBank/DDBJ databases">
        <authorList>
            <person name="Cucini C."/>
            <person name="Frati F."/>
        </authorList>
    </citation>
    <scope>NUCLEOTIDE SEQUENCE [LARGE SCALE GENOMIC DNA]</scope>
</reference>
<name>A0ABP1S765_9HEXA</name>
<feature type="coiled-coil region" evidence="1">
    <location>
        <begin position="375"/>
        <end position="507"/>
    </location>
</feature>
<proteinExistence type="predicted"/>
<gene>
    <name evidence="3" type="ORF">ODALV1_LOCUS30538</name>
</gene>
<sequence length="604" mass="70009">MKMSFRATALGDGSSAVSFESFRADTNPNSFLYYRNSAFSTVYGASSSISSSIQGTQQQPFPYQLRTGPPYANIEAGPPPPYEWPNNYLYCNKNYHQIEPTAPPVEPHLEWDSEGMSPSYEGKDGEQDQDQEGEDSPDFSELNEFEKQINVDEPIDDRDYKVWELRQQVGLLEQEKMKQEEITRQLKSELRQAKQGQDEVEVELLHPTYSELMGENRELTKEKENRFLEIKEMKKQLKIMKRDKELAENEKEETLLLWSKAKAEVFSEKARFCEKEEERWKAYMQAKKDKEKAERERDSMADELRNKLTAANDKINLLTEEIIVKDERYEKACRARDGTSLRLLDETLVQTSSVEQLKEHLLSVQALFDKASTERQALRLCLEGKEKELQELEESLSDKEAEKDTLIDKVVVAEDDIETLQEEKKVLEEKLGILEGELKVVREEVKKKEYEVEKLHKENEIMRREVESSKIMRGIMENSWFQARMELTELKQKMKEKEGELRVREGECKNIASNAGYLVANMHKRYLEKEDGIGESGKRAKVYSIRANGKVRQMMNELKVTCMEMGTIGVRTGEMDDDQGKMGKIDSEKILEGDRATDELYGMD</sequence>
<protein>
    <submittedName>
        <fullName evidence="3">Uncharacterized protein</fullName>
    </submittedName>
</protein>
<feature type="coiled-coil region" evidence="1">
    <location>
        <begin position="216"/>
        <end position="257"/>
    </location>
</feature>
<keyword evidence="4" id="KW-1185">Reference proteome</keyword>
<keyword evidence="1" id="KW-0175">Coiled coil</keyword>
<dbReference type="Proteomes" id="UP001642540">
    <property type="component" value="Unassembled WGS sequence"/>
</dbReference>
<evidence type="ECO:0000313" key="3">
    <source>
        <dbReference type="EMBL" id="CAL8145582.1"/>
    </source>
</evidence>
<dbReference type="EMBL" id="CAXLJM020000164">
    <property type="protein sequence ID" value="CAL8145582.1"/>
    <property type="molecule type" value="Genomic_DNA"/>
</dbReference>
<feature type="compositionally biased region" description="Basic and acidic residues" evidence="2">
    <location>
        <begin position="578"/>
        <end position="598"/>
    </location>
</feature>
<evidence type="ECO:0000256" key="1">
    <source>
        <dbReference type="SAM" id="Coils"/>
    </source>
</evidence>
<feature type="region of interest" description="Disordered" evidence="2">
    <location>
        <begin position="571"/>
        <end position="604"/>
    </location>
</feature>
<feature type="coiled-coil region" evidence="1">
    <location>
        <begin position="283"/>
        <end position="321"/>
    </location>
</feature>
<organism evidence="3 4">
    <name type="scientific">Orchesella dallaii</name>
    <dbReference type="NCBI Taxonomy" id="48710"/>
    <lineage>
        <taxon>Eukaryota</taxon>
        <taxon>Metazoa</taxon>
        <taxon>Ecdysozoa</taxon>
        <taxon>Arthropoda</taxon>
        <taxon>Hexapoda</taxon>
        <taxon>Collembola</taxon>
        <taxon>Entomobryomorpha</taxon>
        <taxon>Entomobryoidea</taxon>
        <taxon>Orchesellidae</taxon>
        <taxon>Orchesellinae</taxon>
        <taxon>Orchesella</taxon>
    </lineage>
</organism>